<dbReference type="InterPro" id="IPR028082">
    <property type="entry name" value="Peripla_BP_I"/>
</dbReference>
<evidence type="ECO:0000256" key="2">
    <source>
        <dbReference type="ARBA" id="ARBA00023125"/>
    </source>
</evidence>
<dbReference type="Gene3D" id="3.40.50.2300">
    <property type="match status" value="2"/>
</dbReference>
<feature type="domain" description="Transcriptional regulator LacI/GalR-like sensor" evidence="4">
    <location>
        <begin position="17"/>
        <end position="173"/>
    </location>
</feature>
<dbReference type="PANTHER" id="PTHR30146:SF153">
    <property type="entry name" value="LACTOSE OPERON REPRESSOR"/>
    <property type="match status" value="1"/>
</dbReference>
<dbReference type="OrthoDB" id="3258243at2"/>
<dbReference type="InterPro" id="IPR046335">
    <property type="entry name" value="LacI/GalR-like_sensor"/>
</dbReference>
<comment type="caution">
    <text evidence="5">The sequence shown here is derived from an EMBL/GenBank/DDBJ whole genome shotgun (WGS) entry which is preliminary data.</text>
</comment>
<accession>A0A4R5Y7E4</accession>
<sequence>MPAVLADPAPALNAVLAHLARQGHTKVAYARSTAPLGWNSRTETRAVEDAAGRNMEVTLLGPFLPTVESGFAATAEVLRTTAAACVASSTVLALGMLERCKQMGLSVPGQLSLIGCEDNMGATFCSPSLTTLSTPLEEVGLAAARMVTAMVGGSAGAGLRVVVPTALTLRASTAA</sequence>
<evidence type="ECO:0000313" key="5">
    <source>
        <dbReference type="EMBL" id="TDL39706.1"/>
    </source>
</evidence>
<protein>
    <submittedName>
        <fullName evidence="5">LacI family transcriptional regulator</fullName>
    </submittedName>
</protein>
<dbReference type="Pfam" id="PF13377">
    <property type="entry name" value="Peripla_BP_3"/>
    <property type="match status" value="1"/>
</dbReference>
<dbReference type="PANTHER" id="PTHR30146">
    <property type="entry name" value="LACI-RELATED TRANSCRIPTIONAL REPRESSOR"/>
    <property type="match status" value="1"/>
</dbReference>
<proteinExistence type="predicted"/>
<name>A0A4R5Y7E4_9MICC</name>
<dbReference type="EMBL" id="SMZQ01000002">
    <property type="protein sequence ID" value="TDL39706.1"/>
    <property type="molecule type" value="Genomic_DNA"/>
</dbReference>
<dbReference type="SUPFAM" id="SSF53822">
    <property type="entry name" value="Periplasmic binding protein-like I"/>
    <property type="match status" value="1"/>
</dbReference>
<dbReference type="Proteomes" id="UP000294621">
    <property type="component" value="Unassembled WGS sequence"/>
</dbReference>
<evidence type="ECO:0000259" key="4">
    <source>
        <dbReference type="Pfam" id="PF13377"/>
    </source>
</evidence>
<evidence type="ECO:0000256" key="1">
    <source>
        <dbReference type="ARBA" id="ARBA00023015"/>
    </source>
</evidence>
<keyword evidence="2" id="KW-0238">DNA-binding</keyword>
<dbReference type="AlphaFoldDB" id="A0A4R5Y7E4"/>
<keyword evidence="1" id="KW-0805">Transcription regulation</keyword>
<organism evidence="5 6">
    <name type="scientific">Arthrobacter nitrophenolicus</name>
    <dbReference type="NCBI Taxonomy" id="683150"/>
    <lineage>
        <taxon>Bacteria</taxon>
        <taxon>Bacillati</taxon>
        <taxon>Actinomycetota</taxon>
        <taxon>Actinomycetes</taxon>
        <taxon>Micrococcales</taxon>
        <taxon>Micrococcaceae</taxon>
        <taxon>Arthrobacter</taxon>
    </lineage>
</organism>
<keyword evidence="3" id="KW-0804">Transcription</keyword>
<reference evidence="5 6" key="1">
    <citation type="submission" date="2019-03" db="EMBL/GenBank/DDBJ databases">
        <title>Genome Sequencing and Assembly of Various Microbes Isolated from Partially Reclaimed Soil and Acid Mine Drainage (AMD) Site.</title>
        <authorList>
            <person name="Steinbock B."/>
            <person name="Bechtold R."/>
            <person name="Sevigny J.L."/>
            <person name="Thomas D."/>
            <person name="Cuthill L.R."/>
            <person name="Aveiro Johannsen E.J."/>
            <person name="Thomas K."/>
            <person name="Ghosh A."/>
        </authorList>
    </citation>
    <scope>NUCLEOTIDE SEQUENCE [LARGE SCALE GENOMIC DNA]</scope>
    <source>
        <strain evidence="5 6">S-A1</strain>
    </source>
</reference>
<dbReference type="GO" id="GO:0003700">
    <property type="term" value="F:DNA-binding transcription factor activity"/>
    <property type="evidence" value="ECO:0007669"/>
    <property type="project" value="TreeGrafter"/>
</dbReference>
<dbReference type="GO" id="GO:0000976">
    <property type="term" value="F:transcription cis-regulatory region binding"/>
    <property type="evidence" value="ECO:0007669"/>
    <property type="project" value="TreeGrafter"/>
</dbReference>
<evidence type="ECO:0000313" key="6">
    <source>
        <dbReference type="Proteomes" id="UP000294621"/>
    </source>
</evidence>
<evidence type="ECO:0000256" key="3">
    <source>
        <dbReference type="ARBA" id="ARBA00023163"/>
    </source>
</evidence>
<gene>
    <name evidence="5" type="ORF">E2R57_04320</name>
</gene>